<proteinExistence type="predicted"/>
<evidence type="ECO:0000313" key="2">
    <source>
        <dbReference type="Proteomes" id="UP000193689"/>
    </source>
</evidence>
<gene>
    <name evidence="1" type="ORF">BCR38DRAFT_133652</name>
</gene>
<reference evidence="1 2" key="1">
    <citation type="submission" date="2016-07" db="EMBL/GenBank/DDBJ databases">
        <title>Pervasive Adenine N6-methylation of Active Genes in Fungi.</title>
        <authorList>
            <consortium name="DOE Joint Genome Institute"/>
            <person name="Mondo S.J."/>
            <person name="Dannebaum R.O."/>
            <person name="Kuo R.C."/>
            <person name="Labutti K."/>
            <person name="Haridas S."/>
            <person name="Kuo A."/>
            <person name="Salamov A."/>
            <person name="Ahrendt S.R."/>
            <person name="Lipzen A."/>
            <person name="Sullivan W."/>
            <person name="Andreopoulos W.B."/>
            <person name="Clum A."/>
            <person name="Lindquist E."/>
            <person name="Daum C."/>
            <person name="Ramamoorthy G.K."/>
            <person name="Gryganskyi A."/>
            <person name="Culley D."/>
            <person name="Magnuson J.K."/>
            <person name="James T.Y."/>
            <person name="O'Malley M.A."/>
            <person name="Stajich J.E."/>
            <person name="Spatafora J.W."/>
            <person name="Visel A."/>
            <person name="Grigoriev I.V."/>
        </authorList>
    </citation>
    <scope>NUCLEOTIDE SEQUENCE [LARGE SCALE GENOMIC DNA]</scope>
    <source>
        <strain evidence="1 2">CBS 129021</strain>
    </source>
</reference>
<organism evidence="1 2">
    <name type="scientific">Pseudomassariella vexata</name>
    <dbReference type="NCBI Taxonomy" id="1141098"/>
    <lineage>
        <taxon>Eukaryota</taxon>
        <taxon>Fungi</taxon>
        <taxon>Dikarya</taxon>
        <taxon>Ascomycota</taxon>
        <taxon>Pezizomycotina</taxon>
        <taxon>Sordariomycetes</taxon>
        <taxon>Xylariomycetidae</taxon>
        <taxon>Amphisphaeriales</taxon>
        <taxon>Pseudomassariaceae</taxon>
        <taxon>Pseudomassariella</taxon>
    </lineage>
</organism>
<protein>
    <recommendedName>
        <fullName evidence="3">F-box domain-containing protein</fullName>
    </recommendedName>
</protein>
<keyword evidence="2" id="KW-1185">Reference proteome</keyword>
<dbReference type="Gene3D" id="3.80.10.10">
    <property type="entry name" value="Ribonuclease Inhibitor"/>
    <property type="match status" value="1"/>
</dbReference>
<dbReference type="Proteomes" id="UP000193689">
    <property type="component" value="Unassembled WGS sequence"/>
</dbReference>
<dbReference type="EMBL" id="MCFJ01000003">
    <property type="protein sequence ID" value="ORY68504.1"/>
    <property type="molecule type" value="Genomic_DNA"/>
</dbReference>
<sequence>MMPSSALPQEIVLLVCQALAVQNDFSTLFRCSLVSRRVASIALEQLYSTQELSSISAGETVNTQAWARLWKSIIRSSIGKTAYPYCTYVRALYCGHFEELLDALWTKPENEHLRSFLINANDDTEQFFVAREGQLKRPTRKQSTQLAGIDFQAFTVKCGDFVTKRIREVADQTETAVALAHLEGNHIPVDVLPNWISRLPALTSLRLRDGSVLTAEAGRAIFESCPRFSELTVHYYRSSSADDDMASFLQNLRQNTLQRFELISLNDIGERTLTALNGHAESLRFLSLGSLSAQAMKSLNVLSDCTALEFLEIENALHERVDLKTYSAGYLKEVSAWVQSCQNLRGLRFSQVQDALLIIKEALNAPTLKLSILSLEGFGSQDQQDTSSAWAALGVQENLEDLTLGGQDRTPDGLVIHENPPLAESICRLHNLKCLNLNQAYVRMADLKQFVGALPNLTELRFGGEWMDDDVLESLGSLRYLNQLSVNSISIFTWEALREFAMKLDPVHQQGIVIDINNQLGAYKFGIGETTFLSNYFADTLKGSIEIEYYYDPGEHDSDTSSASD</sequence>
<dbReference type="InParanoid" id="A0A1Y2EB27"/>
<evidence type="ECO:0008006" key="3">
    <source>
        <dbReference type="Google" id="ProtNLM"/>
    </source>
</evidence>
<dbReference type="OrthoDB" id="10028886at2759"/>
<dbReference type="GeneID" id="63769777"/>
<dbReference type="STRING" id="1141098.A0A1Y2EB27"/>
<comment type="caution">
    <text evidence="1">The sequence shown here is derived from an EMBL/GenBank/DDBJ whole genome shotgun (WGS) entry which is preliminary data.</text>
</comment>
<dbReference type="RefSeq" id="XP_040718791.1">
    <property type="nucleotide sequence ID" value="XM_040853565.1"/>
</dbReference>
<accession>A0A1Y2EB27</accession>
<dbReference type="SUPFAM" id="SSF52047">
    <property type="entry name" value="RNI-like"/>
    <property type="match status" value="1"/>
</dbReference>
<dbReference type="InterPro" id="IPR032675">
    <property type="entry name" value="LRR_dom_sf"/>
</dbReference>
<evidence type="ECO:0000313" key="1">
    <source>
        <dbReference type="EMBL" id="ORY68504.1"/>
    </source>
</evidence>
<name>A0A1Y2EB27_9PEZI</name>
<dbReference type="AlphaFoldDB" id="A0A1Y2EB27"/>